<proteinExistence type="predicted"/>
<protein>
    <submittedName>
        <fullName evidence="1">Uncharacterized protein</fullName>
    </submittedName>
</protein>
<dbReference type="RefSeq" id="WP_234999473.1">
    <property type="nucleotide sequence ID" value="NZ_FWFX01000004.1"/>
</dbReference>
<accession>A0A1X6Z1B5</accession>
<dbReference type="PROSITE" id="PS51257">
    <property type="entry name" value="PROKAR_LIPOPROTEIN"/>
    <property type="match status" value="1"/>
</dbReference>
<reference evidence="1 2" key="1">
    <citation type="submission" date="2017-03" db="EMBL/GenBank/DDBJ databases">
        <authorList>
            <person name="Afonso C.L."/>
            <person name="Miller P.J."/>
            <person name="Scott M.A."/>
            <person name="Spackman E."/>
            <person name="Goraichik I."/>
            <person name="Dimitrov K.M."/>
            <person name="Suarez D.L."/>
            <person name="Swayne D.E."/>
        </authorList>
    </citation>
    <scope>NUCLEOTIDE SEQUENCE [LARGE SCALE GENOMIC DNA]</scope>
    <source>
        <strain evidence="1 2">CECT 7450</strain>
    </source>
</reference>
<keyword evidence="2" id="KW-1185">Reference proteome</keyword>
<gene>
    <name evidence="1" type="ORF">ROA7450_01797</name>
</gene>
<sequence>MKLISNVRIGMGGAALAVVLSGCSIDPQKYETTPVKVNSSKGVVTCQLYTKERVLWDRSIGRPNSMSVQEADNICRAEGERQKNA</sequence>
<dbReference type="Proteomes" id="UP000193061">
    <property type="component" value="Unassembled WGS sequence"/>
</dbReference>
<evidence type="ECO:0000313" key="1">
    <source>
        <dbReference type="EMBL" id="SLN37526.1"/>
    </source>
</evidence>
<organism evidence="1 2">
    <name type="scientific">Roseovarius albus</name>
    <dbReference type="NCBI Taxonomy" id="1247867"/>
    <lineage>
        <taxon>Bacteria</taxon>
        <taxon>Pseudomonadati</taxon>
        <taxon>Pseudomonadota</taxon>
        <taxon>Alphaproteobacteria</taxon>
        <taxon>Rhodobacterales</taxon>
        <taxon>Roseobacteraceae</taxon>
        <taxon>Roseovarius</taxon>
    </lineage>
</organism>
<evidence type="ECO:0000313" key="2">
    <source>
        <dbReference type="Proteomes" id="UP000193061"/>
    </source>
</evidence>
<name>A0A1X6Z1B5_9RHOB</name>
<dbReference type="AlphaFoldDB" id="A0A1X6Z1B5"/>
<dbReference type="EMBL" id="FWFX01000004">
    <property type="protein sequence ID" value="SLN37526.1"/>
    <property type="molecule type" value="Genomic_DNA"/>
</dbReference>